<feature type="compositionally biased region" description="Basic and acidic residues" evidence="1">
    <location>
        <begin position="282"/>
        <end position="293"/>
    </location>
</feature>
<dbReference type="EMBL" id="JABAHY010000001">
    <property type="protein sequence ID" value="NLS08874.1"/>
    <property type="molecule type" value="Genomic_DNA"/>
</dbReference>
<feature type="region of interest" description="Disordered" evidence="1">
    <location>
        <begin position="160"/>
        <end position="316"/>
    </location>
</feature>
<name>A0A7X8YCR7_9MICC</name>
<protein>
    <submittedName>
        <fullName evidence="3">Uncharacterized protein</fullName>
    </submittedName>
</protein>
<feature type="transmembrane region" description="Helical" evidence="2">
    <location>
        <begin position="123"/>
        <end position="146"/>
    </location>
</feature>
<dbReference type="RefSeq" id="WP_168886347.1">
    <property type="nucleotide sequence ID" value="NZ_JABAHY010000001.1"/>
</dbReference>
<keyword evidence="4" id="KW-1185">Reference proteome</keyword>
<keyword evidence="2" id="KW-1133">Transmembrane helix</keyword>
<organism evidence="3 4">
    <name type="scientific">Nesterenkonia sedimenti</name>
    <dbReference type="NCBI Taxonomy" id="1463632"/>
    <lineage>
        <taxon>Bacteria</taxon>
        <taxon>Bacillati</taxon>
        <taxon>Actinomycetota</taxon>
        <taxon>Actinomycetes</taxon>
        <taxon>Micrococcales</taxon>
        <taxon>Micrococcaceae</taxon>
        <taxon>Nesterenkonia</taxon>
    </lineage>
</organism>
<reference evidence="3 4" key="1">
    <citation type="submission" date="2020-04" db="EMBL/GenBank/DDBJ databases">
        <title>Nesterenkonia sp. nov., isolated from marine sediment.</title>
        <authorList>
            <person name="Zhang G."/>
        </authorList>
    </citation>
    <scope>NUCLEOTIDE SEQUENCE [LARGE SCALE GENOMIC DNA]</scope>
    <source>
        <strain evidence="3 4">MY13</strain>
    </source>
</reference>
<dbReference type="Proteomes" id="UP000523139">
    <property type="component" value="Unassembled WGS sequence"/>
</dbReference>
<comment type="caution">
    <text evidence="3">The sequence shown here is derived from an EMBL/GenBank/DDBJ whole genome shotgun (WGS) entry which is preliminary data.</text>
</comment>
<feature type="transmembrane region" description="Helical" evidence="2">
    <location>
        <begin position="20"/>
        <end position="40"/>
    </location>
</feature>
<feature type="compositionally biased region" description="Basic and acidic residues" evidence="1">
    <location>
        <begin position="235"/>
        <end position="262"/>
    </location>
</feature>
<evidence type="ECO:0000313" key="4">
    <source>
        <dbReference type="Proteomes" id="UP000523139"/>
    </source>
</evidence>
<sequence length="316" mass="34378">MTLGLWLTTAGFVDMIPTLPIHSSVLIVLVAGLFLAALVLRAQRLPQKAADAQKPGLSTRQARAARRRVQQGTTMSTARKTTQANDGFQIYWGRTFLAVVGLLALIAAVGGALLVPFTTAITWAVPLWSGAVFLAALVSLQVTAAVRRRHKRRQRIERAFQEAIETQPEPQRTPEAEAPAPKKAPFDAMTQDRTGVGGPDSLVRTDEDGLADNPERLFGSQAPKVDASLFDQGDSADKGEKWEPREVPQAKYMVAEKAERSTPEVQVETSPAEAEESAEQEAEAKRRKEEVKLKQPAAAPAEPSMDLDAVLSRRRA</sequence>
<gene>
    <name evidence="3" type="ORF">HGQ17_02425</name>
</gene>
<evidence type="ECO:0000313" key="3">
    <source>
        <dbReference type="EMBL" id="NLS08874.1"/>
    </source>
</evidence>
<keyword evidence="2" id="KW-0472">Membrane</keyword>
<evidence type="ECO:0000256" key="2">
    <source>
        <dbReference type="SAM" id="Phobius"/>
    </source>
</evidence>
<keyword evidence="2" id="KW-0812">Transmembrane</keyword>
<dbReference type="AlphaFoldDB" id="A0A7X8YCR7"/>
<proteinExistence type="predicted"/>
<evidence type="ECO:0000256" key="1">
    <source>
        <dbReference type="SAM" id="MobiDB-lite"/>
    </source>
</evidence>
<feature type="transmembrane region" description="Helical" evidence="2">
    <location>
        <begin position="96"/>
        <end position="117"/>
    </location>
</feature>
<accession>A0A7X8YCR7</accession>